<sequence length="1219" mass="136512">MLFLWLFLLSLIIWRLHVSYSHFSKVPYGIPWSPRGRFTPYLVTQIAGIWNIPSVMEKAYQDYGKKGSICVIALPFSRPEVLLPQSLIRWMTTQNDKILSPIPVQHEVVGAEYAFLNSAIRKDFAVYDILRVQLNRHLPRLIPRIAEELASSIDGTFGMDTEWNEVCVYALVRKVIARITVWLVLGGILSTDNELAENLSNFSSSVIPSAIALSLFPRFLQPVTSRLTSVFNHIYMNRALKILGPHIEKRIIAIENGLLEDLPQDDVLTWHIHEALRKKERRFEMADVVACRVFATVFAALESTTLTMTYALFNVCASHPSTQVWQALEEEALSFFPTNVDQTSLNDLNIADSVIKETLRLNTAIKALSVEVMQEDGLTIEDRMIHLPQGARMSVSGWGIHHDEDMYPNAYDFHPFRFVPLHKDEGIQDAQSLATPSENYIPFGIGKHSCPGRQFAAVVAKVFLAYLSVNYDMEEVHKKPCFMSLGHLPVPPSSEISEMPFASSSFILHHTWTVAHHTVQVHLCFLSRLPNMTSLSLADLVSRQLDQNPSKPTVIGIYGLPASGKSFILEALRKELGETEFTFFEGSEVISSLVPGGLDSFQKLQLTEKAKWRVKAINHLRDEVATSGRIAIVTGHLMFWSEVNDAPYAVYTLEDLKTFTHIIYLAPNEKTIASHIESDKKKKYRSYMADLTAKDWNYWQRDEFWTLRDLCRQHKILFISVNQPSLENVLPLVKHFKQLAPAGANLALVKKRLDEIVAMHDTKKLQTFLVFDGDRTLTAEDGGRLLVDEIDENGTGPCDSALRDLYSGPMGYSDEAFHQATLILEEECPDDMFEDRCDTVSAFIPLYTEFLTLLRRITQQKHIGAVVVTCGVGRLWTKILKHHGLSDKVKVIGGGRLSDGYYVTPGVKAAIVSHLRDVHDLYVLAFGDSPLDIPMLCEADKAFVVVGDEESRSSTMDAALSMAIQDGHLRARQILLPSKSSPRLDKDRLPVISLGDKKLVKSITERRKDLPPLKSFDATNKSAAKVLMSPMRDAAVSGPALREAHANVGRYLAIEYVSKIIGLEEYTIPHVQGHKTIGHRLRNEAKTSIVAQMRDGEPMAFGISDVFPQAMFIHASGAEDLEMHHVQGQSNVILVDSVVNSGKSVIEFIKRAARLEPNIDITVVAGVVQSEAVAKGHLFEKVMRRHDAGLIALRLSGNRFTGTKTTDTGNRLFNTTHLA</sequence>
<dbReference type="InterPro" id="IPR036412">
    <property type="entry name" value="HAD-like_sf"/>
</dbReference>
<dbReference type="GO" id="GO:0005506">
    <property type="term" value="F:iron ion binding"/>
    <property type="evidence" value="ECO:0007669"/>
    <property type="project" value="InterPro"/>
</dbReference>
<comment type="caution">
    <text evidence="11">The sequence shown here is derived from an EMBL/GenBank/DDBJ whole genome shotgun (WGS) entry which is preliminary data.</text>
</comment>
<keyword evidence="9" id="KW-0732">Signal</keyword>
<evidence type="ECO:0000256" key="6">
    <source>
        <dbReference type="ARBA" id="ARBA00023004"/>
    </source>
</evidence>
<dbReference type="OrthoDB" id="1844152at2759"/>
<comment type="similarity">
    <text evidence="2">Belongs to the cytochrome P450 family.</text>
</comment>
<dbReference type="InterPro" id="IPR017972">
    <property type="entry name" value="Cyt_P450_CS"/>
</dbReference>
<dbReference type="Gene3D" id="3.40.50.1000">
    <property type="entry name" value="HAD superfamily/HAD-like"/>
    <property type="match status" value="1"/>
</dbReference>
<dbReference type="InterPro" id="IPR029057">
    <property type="entry name" value="PRTase-like"/>
</dbReference>
<evidence type="ECO:0000256" key="4">
    <source>
        <dbReference type="ARBA" id="ARBA00022723"/>
    </source>
</evidence>
<dbReference type="GO" id="GO:0004497">
    <property type="term" value="F:monooxygenase activity"/>
    <property type="evidence" value="ECO:0007669"/>
    <property type="project" value="UniProtKB-KW"/>
</dbReference>
<dbReference type="GO" id="GO:0016705">
    <property type="term" value="F:oxidoreductase activity, acting on paired donors, with incorporation or reduction of molecular oxygen"/>
    <property type="evidence" value="ECO:0007669"/>
    <property type="project" value="InterPro"/>
</dbReference>
<dbReference type="Pfam" id="PF13207">
    <property type="entry name" value="AAA_17"/>
    <property type="match status" value="1"/>
</dbReference>
<keyword evidence="3 8" id="KW-0349">Heme</keyword>
<feature type="signal peptide" evidence="9">
    <location>
        <begin position="1"/>
        <end position="21"/>
    </location>
</feature>
<dbReference type="PRINTS" id="PR00385">
    <property type="entry name" value="P450"/>
</dbReference>
<reference evidence="11" key="2">
    <citation type="submission" date="2020-05" db="EMBL/GenBank/DDBJ databases">
        <authorList>
            <person name="Kim H.-S."/>
            <person name="Proctor R.H."/>
            <person name="Brown D.W."/>
        </authorList>
    </citation>
    <scope>NUCLEOTIDE SEQUENCE</scope>
    <source>
        <strain evidence="11">NRRL 45417</strain>
    </source>
</reference>
<keyword evidence="5" id="KW-0560">Oxidoreductase</keyword>
<evidence type="ECO:0000256" key="7">
    <source>
        <dbReference type="ARBA" id="ARBA00023033"/>
    </source>
</evidence>
<dbReference type="GO" id="GO:0020037">
    <property type="term" value="F:heme binding"/>
    <property type="evidence" value="ECO:0007669"/>
    <property type="project" value="InterPro"/>
</dbReference>
<dbReference type="InterPro" id="IPR023214">
    <property type="entry name" value="HAD_sf"/>
</dbReference>
<feature type="domain" description="Phosphoribosyltransferase" evidence="10">
    <location>
        <begin position="1019"/>
        <end position="1215"/>
    </location>
</feature>
<dbReference type="Pfam" id="PF14681">
    <property type="entry name" value="UPRTase"/>
    <property type="match status" value="1"/>
</dbReference>
<reference evidence="11" key="1">
    <citation type="journal article" date="2020" name="BMC Genomics">
        <title>Correction to: Identification and distribution of gene clusters required for synthesis of sphingolipid metabolism inhibitors in diverse species of the filamentous fungus Fusarium.</title>
        <authorList>
            <person name="Kim H.S."/>
            <person name="Lohmar J.M."/>
            <person name="Busman M."/>
            <person name="Brown D.W."/>
            <person name="Naumann T.A."/>
            <person name="Divon H.H."/>
            <person name="Lysoe E."/>
            <person name="Uhlig S."/>
            <person name="Proctor R.H."/>
        </authorList>
    </citation>
    <scope>NUCLEOTIDE SEQUENCE</scope>
    <source>
        <strain evidence="11">NRRL 45417</strain>
    </source>
</reference>
<evidence type="ECO:0000256" key="5">
    <source>
        <dbReference type="ARBA" id="ARBA00023002"/>
    </source>
</evidence>
<dbReference type="CDD" id="cd11041">
    <property type="entry name" value="CYP503A1-like"/>
    <property type="match status" value="1"/>
</dbReference>
<dbReference type="PANTHER" id="PTHR46206:SF1">
    <property type="entry name" value="P450, PUTATIVE (EUROFUNG)-RELATED"/>
    <property type="match status" value="1"/>
</dbReference>
<name>A0A8H4T2F9_9HYPO</name>
<accession>A0A8H4T2F9</accession>
<keyword evidence="6 8" id="KW-0408">Iron</keyword>
<feature type="chain" id="PRO_5034172344" description="Phosphoribosyltransferase domain-containing protein" evidence="9">
    <location>
        <begin position="22"/>
        <end position="1219"/>
    </location>
</feature>
<dbReference type="InterPro" id="IPR000836">
    <property type="entry name" value="PRTase_dom"/>
</dbReference>
<dbReference type="Pfam" id="PF12710">
    <property type="entry name" value="HAD"/>
    <property type="match status" value="1"/>
</dbReference>
<dbReference type="Gene3D" id="1.10.630.10">
    <property type="entry name" value="Cytochrome P450"/>
    <property type="match status" value="1"/>
</dbReference>
<protein>
    <recommendedName>
        <fullName evidence="10">Phosphoribosyltransferase domain-containing protein</fullName>
    </recommendedName>
</protein>
<dbReference type="Gene3D" id="3.40.50.2020">
    <property type="match status" value="1"/>
</dbReference>
<dbReference type="SUPFAM" id="SSF48264">
    <property type="entry name" value="Cytochrome P450"/>
    <property type="match status" value="1"/>
</dbReference>
<evidence type="ECO:0000256" key="8">
    <source>
        <dbReference type="PIRSR" id="PIRSR602403-1"/>
    </source>
</evidence>
<dbReference type="InterPro" id="IPR001128">
    <property type="entry name" value="Cyt_P450"/>
</dbReference>
<proteinExistence type="inferred from homology"/>
<dbReference type="PROSITE" id="PS00086">
    <property type="entry name" value="CYTOCHROME_P450"/>
    <property type="match status" value="1"/>
</dbReference>
<dbReference type="EMBL" id="JABFAI010000221">
    <property type="protein sequence ID" value="KAF4950098.1"/>
    <property type="molecule type" value="Genomic_DNA"/>
</dbReference>
<dbReference type="InterPro" id="IPR027417">
    <property type="entry name" value="P-loop_NTPase"/>
</dbReference>
<comment type="cofactor">
    <cofactor evidence="1 8">
        <name>heme</name>
        <dbReference type="ChEBI" id="CHEBI:30413"/>
    </cofactor>
</comment>
<dbReference type="Proteomes" id="UP000604273">
    <property type="component" value="Unassembled WGS sequence"/>
</dbReference>
<keyword evidence="4 8" id="KW-0479">Metal-binding</keyword>
<dbReference type="PANTHER" id="PTHR46206">
    <property type="entry name" value="CYTOCHROME P450"/>
    <property type="match status" value="1"/>
</dbReference>
<dbReference type="SUPFAM" id="SSF56784">
    <property type="entry name" value="HAD-like"/>
    <property type="match status" value="1"/>
</dbReference>
<organism evidence="11 12">
    <name type="scientific">Fusarium gaditjirri</name>
    <dbReference type="NCBI Taxonomy" id="282569"/>
    <lineage>
        <taxon>Eukaryota</taxon>
        <taxon>Fungi</taxon>
        <taxon>Dikarya</taxon>
        <taxon>Ascomycota</taxon>
        <taxon>Pezizomycotina</taxon>
        <taxon>Sordariomycetes</taxon>
        <taxon>Hypocreomycetidae</taxon>
        <taxon>Hypocreales</taxon>
        <taxon>Nectriaceae</taxon>
        <taxon>Fusarium</taxon>
        <taxon>Fusarium nisikadoi species complex</taxon>
    </lineage>
</organism>
<evidence type="ECO:0000259" key="10">
    <source>
        <dbReference type="Pfam" id="PF14681"/>
    </source>
</evidence>
<dbReference type="InterPro" id="IPR002403">
    <property type="entry name" value="Cyt_P450_E_grp-IV"/>
</dbReference>
<evidence type="ECO:0000256" key="2">
    <source>
        <dbReference type="ARBA" id="ARBA00010617"/>
    </source>
</evidence>
<dbReference type="PRINTS" id="PR00465">
    <property type="entry name" value="EP450IV"/>
</dbReference>
<gene>
    <name evidence="11" type="ORF">FGADI_8437</name>
</gene>
<dbReference type="Gene3D" id="3.40.50.300">
    <property type="entry name" value="P-loop containing nucleotide triphosphate hydrolases"/>
    <property type="match status" value="1"/>
</dbReference>
<evidence type="ECO:0000256" key="3">
    <source>
        <dbReference type="ARBA" id="ARBA00022617"/>
    </source>
</evidence>
<feature type="binding site" description="axial binding residue" evidence="8">
    <location>
        <position position="450"/>
    </location>
    <ligand>
        <name>heme</name>
        <dbReference type="ChEBI" id="CHEBI:30413"/>
    </ligand>
    <ligandPart>
        <name>Fe</name>
        <dbReference type="ChEBI" id="CHEBI:18248"/>
    </ligandPart>
</feature>
<dbReference type="InterPro" id="IPR036396">
    <property type="entry name" value="Cyt_P450_sf"/>
</dbReference>
<evidence type="ECO:0000313" key="11">
    <source>
        <dbReference type="EMBL" id="KAF4950098.1"/>
    </source>
</evidence>
<dbReference type="Pfam" id="PF00067">
    <property type="entry name" value="p450"/>
    <property type="match status" value="1"/>
</dbReference>
<evidence type="ECO:0000256" key="9">
    <source>
        <dbReference type="SAM" id="SignalP"/>
    </source>
</evidence>
<evidence type="ECO:0000313" key="12">
    <source>
        <dbReference type="Proteomes" id="UP000604273"/>
    </source>
</evidence>
<keyword evidence="12" id="KW-1185">Reference proteome</keyword>
<dbReference type="SUPFAM" id="SSF53271">
    <property type="entry name" value="PRTase-like"/>
    <property type="match status" value="1"/>
</dbReference>
<evidence type="ECO:0000256" key="1">
    <source>
        <dbReference type="ARBA" id="ARBA00001971"/>
    </source>
</evidence>
<keyword evidence="7" id="KW-0503">Monooxygenase</keyword>
<dbReference type="SUPFAM" id="SSF52540">
    <property type="entry name" value="P-loop containing nucleoside triphosphate hydrolases"/>
    <property type="match status" value="1"/>
</dbReference>
<dbReference type="AlphaFoldDB" id="A0A8H4T2F9"/>